<comment type="caution">
    <text evidence="5">The sequence shown here is derived from an EMBL/GenBank/DDBJ whole genome shotgun (WGS) entry which is preliminary data.</text>
</comment>
<dbReference type="Pfam" id="PF13597">
    <property type="entry name" value="NRDD"/>
    <property type="match status" value="1"/>
</dbReference>
<protein>
    <submittedName>
        <fullName evidence="5">Ribonucleoside triphosphate reductase</fullName>
        <ecNumber evidence="5">1.17.4.2</ecNumber>
    </submittedName>
</protein>
<dbReference type="InterPro" id="IPR005144">
    <property type="entry name" value="ATP-cone_dom"/>
</dbReference>
<evidence type="ECO:0000256" key="3">
    <source>
        <dbReference type="PROSITE-ProRule" id="PRU00492"/>
    </source>
</evidence>
<gene>
    <name evidence="5" type="ORF">GX888_01375</name>
</gene>
<dbReference type="GO" id="GO:0031250">
    <property type="term" value="C:anaerobic ribonucleoside-triphosphate reductase complex"/>
    <property type="evidence" value="ECO:0007669"/>
    <property type="project" value="TreeGrafter"/>
</dbReference>
<dbReference type="AlphaFoldDB" id="A0A847VDA7"/>
<organism evidence="5 6">
    <name type="scientific">Candidatus Dojkabacteria bacterium</name>
    <dbReference type="NCBI Taxonomy" id="2099670"/>
    <lineage>
        <taxon>Bacteria</taxon>
        <taxon>Candidatus Dojkabacteria</taxon>
    </lineage>
</organism>
<sequence>MPFLVRKRDKRIVEFDQERITSAVFKAAESVGGDDRKRAKEVSDEVVKRLLSKYPRRKYVSTAEISEVVKDTLKDMGHGKTAVALELFVSLRHKLRNIKSLIDAEELVRGYIGEEDWRVKENSNMAYSWQGLNNHISSSVQANYWLYSTYPKHISNAHINADIHIHDLGMLATYCCGWDLKDLLLKGFTGVSGKISSAPAKHFGAILGQCVNFLYTLQHEAAGAQAFSSFDTLLAPFIRYDKLSYKEVRQKMQEFLFNMNVPTRVGCQTPFTNITMDLVPHGELAKENVVIGGKLQKEKYGDFQKEMDMLNRAFCEIMMEGDAQGRLFSYPIPTYNLTKDFDWDNKKYDSLWEMTSKYGIPYFSNFINSDMSPDDARSMCCRLRLDNRELRKRGGGLFGANPLTGSIGVVTLNMPRIGYLAKDKEDFLQRVNNLMDIAKESLLLKRELIEKFMDRGLYPYSKFYLSDIRERFGEYFKNHFNTIGLLGLNEAMVNFFKDTEKDLTSPEGNEFALEVMKHMRERLMTYQQETNQLFNLEATPGEGTTYRFAKADRKKFGNTILTASDLGKKGIDAVYYTNSSQLPVGFTDDLFEALDLQDEFQCMYTGGTVLHIFLGERMPAISGVKHLVRKIAENYKLPYFSLTPTFSVCPKHGYITGEHPYCPKCDIEGGYVEGMPFKEIS</sequence>
<dbReference type="GO" id="GO:0004748">
    <property type="term" value="F:ribonucleoside-diphosphate reductase activity, thioredoxin disulfide as acceptor"/>
    <property type="evidence" value="ECO:0007669"/>
    <property type="project" value="TreeGrafter"/>
</dbReference>
<dbReference type="PROSITE" id="PS51161">
    <property type="entry name" value="ATP_CONE"/>
    <property type="match status" value="1"/>
</dbReference>
<dbReference type="GO" id="GO:0009265">
    <property type="term" value="P:2'-deoxyribonucleotide biosynthetic process"/>
    <property type="evidence" value="ECO:0007669"/>
    <property type="project" value="TreeGrafter"/>
</dbReference>
<dbReference type="CDD" id="cd01675">
    <property type="entry name" value="RNR_III"/>
    <property type="match status" value="1"/>
</dbReference>
<dbReference type="EMBL" id="JAAZIL010000037">
    <property type="protein sequence ID" value="NLZ24385.1"/>
    <property type="molecule type" value="Genomic_DNA"/>
</dbReference>
<dbReference type="Pfam" id="PF03477">
    <property type="entry name" value="ATP-cone"/>
    <property type="match status" value="1"/>
</dbReference>
<accession>A0A847VDA7</accession>
<evidence type="ECO:0000256" key="2">
    <source>
        <dbReference type="ARBA" id="ARBA00022840"/>
    </source>
</evidence>
<feature type="domain" description="ATP-cone" evidence="4">
    <location>
        <begin position="3"/>
        <end position="96"/>
    </location>
</feature>
<evidence type="ECO:0000313" key="5">
    <source>
        <dbReference type="EMBL" id="NLZ24385.1"/>
    </source>
</evidence>
<dbReference type="Gene3D" id="3.20.70.20">
    <property type="match status" value="1"/>
</dbReference>
<dbReference type="GO" id="GO:0006260">
    <property type="term" value="P:DNA replication"/>
    <property type="evidence" value="ECO:0007669"/>
    <property type="project" value="InterPro"/>
</dbReference>
<reference evidence="5 6" key="1">
    <citation type="journal article" date="2020" name="Biotechnol. Biofuels">
        <title>New insights from the biogas microbiome by comprehensive genome-resolved metagenomics of nearly 1600 species originating from multiple anaerobic digesters.</title>
        <authorList>
            <person name="Campanaro S."/>
            <person name="Treu L."/>
            <person name="Rodriguez-R L.M."/>
            <person name="Kovalovszki A."/>
            <person name="Ziels R.M."/>
            <person name="Maus I."/>
            <person name="Zhu X."/>
            <person name="Kougias P.G."/>
            <person name="Basile A."/>
            <person name="Luo G."/>
            <person name="Schluter A."/>
            <person name="Konstantinidis K.T."/>
            <person name="Angelidaki I."/>
        </authorList>
    </citation>
    <scope>NUCLEOTIDE SEQUENCE [LARGE SCALE GENOMIC DNA]</scope>
    <source>
        <strain evidence="5">AS19jrsBPTG_9</strain>
    </source>
</reference>
<dbReference type="GO" id="GO:0008998">
    <property type="term" value="F:ribonucleoside-triphosphate reductase (thioredoxin) activity"/>
    <property type="evidence" value="ECO:0007669"/>
    <property type="project" value="UniProtKB-EC"/>
</dbReference>
<keyword evidence="2 3" id="KW-0067">ATP-binding</keyword>
<dbReference type="SUPFAM" id="SSF51998">
    <property type="entry name" value="PFL-like glycyl radical enzymes"/>
    <property type="match status" value="1"/>
</dbReference>
<dbReference type="PANTHER" id="PTHR21075:SF0">
    <property type="entry name" value="ANAEROBIC RIBONUCLEOSIDE-TRIPHOSPHATE REDUCTASE"/>
    <property type="match status" value="1"/>
</dbReference>
<dbReference type="NCBIfam" id="NF006126">
    <property type="entry name" value="PRK08270.1"/>
    <property type="match status" value="1"/>
</dbReference>
<keyword evidence="1 3" id="KW-0547">Nucleotide-binding</keyword>
<dbReference type="PANTHER" id="PTHR21075">
    <property type="entry name" value="ANAEROBIC RIBONUCLEOSIDE-TRIPHOSPHATE REDUCTASE"/>
    <property type="match status" value="1"/>
</dbReference>
<proteinExistence type="predicted"/>
<evidence type="ECO:0000313" key="6">
    <source>
        <dbReference type="Proteomes" id="UP000564033"/>
    </source>
</evidence>
<dbReference type="NCBIfam" id="TIGR02487">
    <property type="entry name" value="NrdD"/>
    <property type="match status" value="1"/>
</dbReference>
<dbReference type="EC" id="1.17.4.2" evidence="5"/>
<evidence type="ECO:0000259" key="4">
    <source>
        <dbReference type="PROSITE" id="PS51161"/>
    </source>
</evidence>
<dbReference type="InterPro" id="IPR012833">
    <property type="entry name" value="NrdD"/>
</dbReference>
<evidence type="ECO:0000256" key="1">
    <source>
        <dbReference type="ARBA" id="ARBA00022741"/>
    </source>
</evidence>
<dbReference type="Proteomes" id="UP000564033">
    <property type="component" value="Unassembled WGS sequence"/>
</dbReference>
<dbReference type="GO" id="GO:0005524">
    <property type="term" value="F:ATP binding"/>
    <property type="evidence" value="ECO:0007669"/>
    <property type="project" value="UniProtKB-UniRule"/>
</dbReference>
<name>A0A847VDA7_9BACT</name>
<keyword evidence="5" id="KW-0560">Oxidoreductase</keyword>